<feature type="transmembrane region" description="Helical" evidence="9">
    <location>
        <begin position="428"/>
        <end position="454"/>
    </location>
</feature>
<dbReference type="PIRSF" id="PIRSF001294">
    <property type="entry name" value="K_ATPaseA"/>
    <property type="match status" value="1"/>
</dbReference>
<evidence type="ECO:0000256" key="7">
    <source>
        <dbReference type="ARBA" id="ARBA00023065"/>
    </source>
</evidence>
<keyword evidence="7 9" id="KW-0406">Ion transport</keyword>
<feature type="transmembrane region" description="Helical" evidence="9">
    <location>
        <begin position="538"/>
        <end position="560"/>
    </location>
</feature>
<keyword evidence="10" id="KW-0378">Hydrolase</keyword>
<name>A0A0K2ZIW6_9XANT</name>
<keyword evidence="5 9" id="KW-0630">Potassium</keyword>
<comment type="function">
    <text evidence="9">Part of the high-affinity ATP-driven potassium transport (or Kdp) system, which catalyzes the hydrolysis of ATP coupled with the electrogenic transport of potassium into the cytoplasm. This subunit binds the extracellular potassium ions and delivers the ions to the membrane domain of KdpB through an intramembrane tunnel.</text>
</comment>
<feature type="transmembrane region" description="Helical" evidence="9">
    <location>
        <begin position="192"/>
        <end position="209"/>
    </location>
</feature>
<evidence type="ECO:0000256" key="3">
    <source>
        <dbReference type="ARBA" id="ARBA00022538"/>
    </source>
</evidence>
<feature type="transmembrane region" description="Helical" evidence="9">
    <location>
        <begin position="492"/>
        <end position="517"/>
    </location>
</feature>
<feature type="transmembrane region" description="Helical" evidence="9">
    <location>
        <begin position="275"/>
        <end position="293"/>
    </location>
</feature>
<comment type="similarity">
    <text evidence="9">Belongs to the KdpA family.</text>
</comment>
<evidence type="ECO:0000256" key="1">
    <source>
        <dbReference type="ARBA" id="ARBA00022448"/>
    </source>
</evidence>
<dbReference type="InterPro" id="IPR004623">
    <property type="entry name" value="KdpA"/>
</dbReference>
<dbReference type="GO" id="GO:0005886">
    <property type="term" value="C:plasma membrane"/>
    <property type="evidence" value="ECO:0007669"/>
    <property type="project" value="UniProtKB-SubCell"/>
</dbReference>
<evidence type="ECO:0000256" key="6">
    <source>
        <dbReference type="ARBA" id="ARBA00022989"/>
    </source>
</evidence>
<evidence type="ECO:0000313" key="11">
    <source>
        <dbReference type="Proteomes" id="UP000045978"/>
    </source>
</evidence>
<feature type="transmembrane region" description="Helical" evidence="9">
    <location>
        <begin position="6"/>
        <end position="23"/>
    </location>
</feature>
<dbReference type="GO" id="GO:0030955">
    <property type="term" value="F:potassium ion binding"/>
    <property type="evidence" value="ECO:0007669"/>
    <property type="project" value="UniProtKB-UniRule"/>
</dbReference>
<dbReference type="HAMAP" id="MF_00275">
    <property type="entry name" value="KdpA"/>
    <property type="match status" value="1"/>
</dbReference>
<proteinExistence type="inferred from homology"/>
<organism evidence="10 11">
    <name type="scientific">Xanthomonas graminis pv. phlei</name>
    <dbReference type="NCBI Taxonomy" id="487906"/>
    <lineage>
        <taxon>Bacteria</taxon>
        <taxon>Pseudomonadati</taxon>
        <taxon>Pseudomonadota</taxon>
        <taxon>Gammaproteobacteria</taxon>
        <taxon>Lysobacterales</taxon>
        <taxon>Lysobacteraceae</taxon>
        <taxon>Xanthomonas</taxon>
        <taxon>Xanthomonas translucens group</taxon>
        <taxon>Xanthomonas graminis</taxon>
    </lineage>
</organism>
<dbReference type="Proteomes" id="UP000045978">
    <property type="component" value="Unassembled WGS sequence"/>
</dbReference>
<keyword evidence="2 9" id="KW-1003">Cell membrane</keyword>
<dbReference type="EMBL" id="CXOJ01000014">
    <property type="protein sequence ID" value="CTP84922.1"/>
    <property type="molecule type" value="Genomic_DNA"/>
</dbReference>
<keyword evidence="1 9" id="KW-0813">Transport</keyword>
<evidence type="ECO:0000256" key="5">
    <source>
        <dbReference type="ARBA" id="ARBA00022958"/>
    </source>
</evidence>
<protein>
    <recommendedName>
        <fullName evidence="9">Potassium-transporting ATPase potassium-binding subunit</fullName>
    </recommendedName>
    <alternativeName>
        <fullName evidence="9">ATP phosphohydrolase [potassium-transporting] A chain</fullName>
    </alternativeName>
    <alternativeName>
        <fullName evidence="9">Potassium-binding and translocating subunit A</fullName>
    </alternativeName>
    <alternativeName>
        <fullName evidence="9">Potassium-translocating ATPase A chain</fullName>
    </alternativeName>
</protein>
<dbReference type="GO" id="GO:0016787">
    <property type="term" value="F:hydrolase activity"/>
    <property type="evidence" value="ECO:0007669"/>
    <property type="project" value="UniProtKB-KW"/>
</dbReference>
<gene>
    <name evidence="9" type="primary">kdpA</name>
    <name evidence="10" type="ORF">XTPLMG730_0950</name>
</gene>
<feature type="transmembrane region" description="Helical" evidence="9">
    <location>
        <begin position="133"/>
        <end position="155"/>
    </location>
</feature>
<keyword evidence="4 9" id="KW-0812">Transmembrane</keyword>
<evidence type="ECO:0000256" key="8">
    <source>
        <dbReference type="ARBA" id="ARBA00023136"/>
    </source>
</evidence>
<dbReference type="NCBIfam" id="TIGR00680">
    <property type="entry name" value="kdpA"/>
    <property type="match status" value="1"/>
</dbReference>
<accession>A0A0K2ZIW6</accession>
<dbReference type="PANTHER" id="PTHR30607:SF2">
    <property type="entry name" value="POTASSIUM-TRANSPORTING ATPASE POTASSIUM-BINDING SUBUNIT"/>
    <property type="match status" value="1"/>
</dbReference>
<evidence type="ECO:0000313" key="10">
    <source>
        <dbReference type="EMBL" id="CTP84922.1"/>
    </source>
</evidence>
<feature type="transmembrane region" description="Helical" evidence="9">
    <location>
        <begin position="64"/>
        <end position="86"/>
    </location>
</feature>
<dbReference type="GO" id="GO:0008556">
    <property type="term" value="F:P-type potassium transmembrane transporter activity"/>
    <property type="evidence" value="ECO:0007669"/>
    <property type="project" value="InterPro"/>
</dbReference>
<dbReference type="RefSeq" id="WP_053837401.1">
    <property type="nucleotide sequence ID" value="NZ_CP076251.1"/>
</dbReference>
<sequence>MIDTLLVYALALLLGWPLGLYLAKVMRGAPMRGDALFGWIERPLYRLLGTDPARGMHWRGYAGAFLASNLVLGVLVFALFVTQAWLPLNPDAVPNMRWDVALHTMVSFLTNTDQQHYSGQAQLSYLSQAVGVVGLQFVTPMMGLALVVATLRALFGGRTAAASGGTQQATLSVDEADVGNYWADVIRPTLRFLLPLCLLWTVLLTQQGVPSTLAAGPTATPLDASAGMAAQKIPLGPVAAMVAIKQLGTNGGGWYGPNSAMALENPTPFSNLLEALAIVLIPVAIAFMVGPFTGRRKFTVLVFGSMLAMSLASTAVSVWSEGHSASTASAALMEGKEVRFGVDASAAWSSLTTQTSNGSVNAMHDSLAPLTGGVAMINMLVNAIWGGIGCGLQQFLVYLLLSVFLAGLMTGRTPELFGRKIEAGEVRLLALLILLQPLVLLGFTALTLAMPAAITATSNPGFHGISQVFYEYTSAFANNGSGFEGLGDGIPWWNLTCTLVLILGRYPALIVPLIVAAQMARKRVAPETGGSLQVETPTFALTLIAVIAVLTVLQFTPALVLGPIADHLTLAAH</sequence>
<keyword evidence="8 9" id="KW-0472">Membrane</keyword>
<evidence type="ECO:0000256" key="4">
    <source>
        <dbReference type="ARBA" id="ARBA00022692"/>
    </source>
</evidence>
<evidence type="ECO:0000256" key="9">
    <source>
        <dbReference type="HAMAP-Rule" id="MF_00275"/>
    </source>
</evidence>
<dbReference type="AlphaFoldDB" id="A0A0K2ZIW6"/>
<evidence type="ECO:0000256" key="2">
    <source>
        <dbReference type="ARBA" id="ARBA00022475"/>
    </source>
</evidence>
<dbReference type="PANTHER" id="PTHR30607">
    <property type="entry name" value="POTASSIUM-TRANSPORTING ATPASE A CHAIN"/>
    <property type="match status" value="1"/>
</dbReference>
<keyword evidence="6 9" id="KW-1133">Transmembrane helix</keyword>
<keyword evidence="3 9" id="KW-0633">Potassium transport</keyword>
<comment type="subcellular location">
    <subcellularLocation>
        <location evidence="9">Cell membrane</location>
        <topology evidence="9">Multi-pass membrane protein</topology>
    </subcellularLocation>
</comment>
<comment type="subunit">
    <text evidence="9">The system is composed of three essential subunits: KdpA, KdpB and KdpC.</text>
</comment>
<feature type="transmembrane region" description="Helical" evidence="9">
    <location>
        <begin position="383"/>
        <end position="408"/>
    </location>
</feature>
<reference evidence="10 11" key="1">
    <citation type="submission" date="2015-07" db="EMBL/GenBank/DDBJ databases">
        <authorList>
            <person name="Noorani M."/>
        </authorList>
    </citation>
    <scope>NUCLEOTIDE SEQUENCE [LARGE SCALE GENOMIC DNA]</scope>
    <source>
        <strain evidence="10">LMG730</strain>
    </source>
</reference>
<feature type="transmembrane region" description="Helical" evidence="9">
    <location>
        <begin position="300"/>
        <end position="319"/>
    </location>
</feature>
<dbReference type="Pfam" id="PF03814">
    <property type="entry name" value="KdpA"/>
    <property type="match status" value="1"/>
</dbReference>